<dbReference type="GO" id="GO:0004673">
    <property type="term" value="F:protein histidine kinase activity"/>
    <property type="evidence" value="ECO:0007669"/>
    <property type="project" value="UniProtKB-EC"/>
</dbReference>
<proteinExistence type="predicted"/>
<evidence type="ECO:0000256" key="3">
    <source>
        <dbReference type="ARBA" id="ARBA00022553"/>
    </source>
</evidence>
<evidence type="ECO:0000256" key="5">
    <source>
        <dbReference type="ARBA" id="ARBA00022777"/>
    </source>
</evidence>
<feature type="domain" description="PAC" evidence="6">
    <location>
        <begin position="1"/>
        <end position="29"/>
    </location>
</feature>
<dbReference type="PANTHER" id="PTHR43304">
    <property type="entry name" value="PHYTOCHROME-LIKE PROTEIN CPH1"/>
    <property type="match status" value="1"/>
</dbReference>
<dbReference type="CDD" id="cd00075">
    <property type="entry name" value="HATPase"/>
    <property type="match status" value="1"/>
</dbReference>
<keyword evidence="4 7" id="KW-0808">Transferase</keyword>
<dbReference type="EC" id="2.7.13.3" evidence="2"/>
<evidence type="ECO:0000313" key="7">
    <source>
        <dbReference type="EMBL" id="QNO56991.1"/>
    </source>
</evidence>
<dbReference type="EMBL" id="MT631675">
    <property type="protein sequence ID" value="QNO56991.1"/>
    <property type="molecule type" value="Genomic_DNA"/>
</dbReference>
<dbReference type="InterPro" id="IPR052162">
    <property type="entry name" value="Sensor_kinase/Photoreceptor"/>
</dbReference>
<evidence type="ECO:0000259" key="6">
    <source>
        <dbReference type="PROSITE" id="PS50113"/>
    </source>
</evidence>
<evidence type="ECO:0000256" key="2">
    <source>
        <dbReference type="ARBA" id="ARBA00012438"/>
    </source>
</evidence>
<dbReference type="PROSITE" id="PS50113">
    <property type="entry name" value="PAC"/>
    <property type="match status" value="1"/>
</dbReference>
<organism evidence="7">
    <name type="scientific">Candidatus Methanophaga sp. ANME-1 ERB7</name>
    <dbReference type="NCBI Taxonomy" id="2759913"/>
    <lineage>
        <taxon>Archaea</taxon>
        <taxon>Methanobacteriati</taxon>
        <taxon>Methanobacteriota</taxon>
        <taxon>Stenosarchaea group</taxon>
        <taxon>Methanomicrobia</taxon>
        <taxon>Candidatus Methanophagales</taxon>
        <taxon>Candidatus Methanophagaceae</taxon>
        <taxon>Candidatus Methanophaga</taxon>
    </lineage>
</organism>
<protein>
    <recommendedName>
        <fullName evidence="2">histidine kinase</fullName>
        <ecNumber evidence="2">2.7.13.3</ecNumber>
    </recommendedName>
</protein>
<evidence type="ECO:0000256" key="1">
    <source>
        <dbReference type="ARBA" id="ARBA00000085"/>
    </source>
</evidence>
<reference evidence="7" key="1">
    <citation type="submission" date="2020-06" db="EMBL/GenBank/DDBJ databases">
        <title>Unique genomic features of the anaerobic methanotrophic archaea.</title>
        <authorList>
            <person name="Chadwick G.L."/>
            <person name="Skennerton C.T."/>
            <person name="Laso-Perez R."/>
            <person name="Leu A.O."/>
            <person name="Speth D.R."/>
            <person name="Yu H."/>
            <person name="Morgan-Lang C."/>
            <person name="Hatzenpichler R."/>
            <person name="Goudeau D."/>
            <person name="Malmstrom R."/>
            <person name="Brazelton W.J."/>
            <person name="Woyke T."/>
            <person name="Hallam S.J."/>
            <person name="Tyson G.W."/>
            <person name="Wegener G."/>
            <person name="Boetius A."/>
            <person name="Orphan V."/>
        </authorList>
    </citation>
    <scope>NUCLEOTIDE SEQUENCE</scope>
</reference>
<name>A0A7G9Z9Q7_9EURY</name>
<gene>
    <name evidence="7" type="primary">rcsC</name>
    <name evidence="7" type="ORF">MGAOFDBH_00008</name>
</gene>
<dbReference type="Gene3D" id="3.30.565.10">
    <property type="entry name" value="Histidine kinase-like ATPase, C-terminal domain"/>
    <property type="match status" value="1"/>
</dbReference>
<sequence>MMSGGELKYYLANWVDITERKKAGEELEAHREHIKLINKILRHDIINDLNVINSALRLYGRSKKEELLEEASAHVNKSVKLINRMRELETFISSHRDLKLYSVTEVLKEVLASYPAIASNIVGEGPVLADESLNSVIDNIISNAVVHGKTDRIDIKIGGRGEYCEIRIADYGVGIPEELKEKIFEERFCMVKQGYRFGIVYSQESDGNLWRTRAC</sequence>
<accession>A0A7G9Z9Q7</accession>
<dbReference type="Pfam" id="PF02518">
    <property type="entry name" value="HATPase_c"/>
    <property type="match status" value="1"/>
</dbReference>
<keyword evidence="5 7" id="KW-0418">Kinase</keyword>
<evidence type="ECO:0000256" key="4">
    <source>
        <dbReference type="ARBA" id="ARBA00022679"/>
    </source>
</evidence>
<comment type="catalytic activity">
    <reaction evidence="1">
        <text>ATP + protein L-histidine = ADP + protein N-phospho-L-histidine.</text>
        <dbReference type="EC" id="2.7.13.3"/>
    </reaction>
</comment>
<dbReference type="SUPFAM" id="SSF55874">
    <property type="entry name" value="ATPase domain of HSP90 chaperone/DNA topoisomerase II/histidine kinase"/>
    <property type="match status" value="1"/>
</dbReference>
<dbReference type="InterPro" id="IPR000700">
    <property type="entry name" value="PAS-assoc_C"/>
</dbReference>
<dbReference type="InterPro" id="IPR003594">
    <property type="entry name" value="HATPase_dom"/>
</dbReference>
<dbReference type="InterPro" id="IPR036890">
    <property type="entry name" value="HATPase_C_sf"/>
</dbReference>
<dbReference type="AlphaFoldDB" id="A0A7G9Z9Q7"/>
<keyword evidence="3" id="KW-0597">Phosphoprotein</keyword>
<dbReference type="PANTHER" id="PTHR43304:SF1">
    <property type="entry name" value="PAC DOMAIN-CONTAINING PROTEIN"/>
    <property type="match status" value="1"/>
</dbReference>